<comment type="similarity">
    <text evidence="2">Belongs to the alkB family.</text>
</comment>
<dbReference type="Proteomes" id="UP001530400">
    <property type="component" value="Unassembled WGS sequence"/>
</dbReference>
<reference evidence="10 11" key="1">
    <citation type="submission" date="2024-10" db="EMBL/GenBank/DDBJ databases">
        <title>Updated reference genomes for cyclostephanoid diatoms.</title>
        <authorList>
            <person name="Roberts W.R."/>
            <person name="Alverson A.J."/>
        </authorList>
    </citation>
    <scope>NUCLEOTIDE SEQUENCE [LARGE SCALE GENOMIC DNA]</scope>
    <source>
        <strain evidence="10 11">AJA010-31</strain>
    </source>
</reference>
<keyword evidence="3" id="KW-0479">Metal-binding</keyword>
<dbReference type="Gene3D" id="2.60.120.1520">
    <property type="match status" value="1"/>
</dbReference>
<sequence length="281" mass="32184">MNEIDFKKLLRQERQNARSRNQKHHFGSSEAVMHPATDEVNYETVVSYEPYETLLANQLSESHRIHPPHSQIDLVYYTKNFLKDETCNEILDWLQTIPVVSNQRKLNEQEESKECNGKWTVLKHARRKVALFDASIAPLPPILSKLAVTLKHTNAFKETPDHILINEYQKGMGIMSHTDGPAYNSRTATISIGGDVLFKLTKRRDQYNQLLLEEGCDKCVMEVLLHGCGSLIVFANDAYLNHCHGIDETFEETTGKVTANEKEGILIKRTDRISLTFRCKK</sequence>
<evidence type="ECO:0000256" key="3">
    <source>
        <dbReference type="ARBA" id="ARBA00022723"/>
    </source>
</evidence>
<evidence type="ECO:0000256" key="4">
    <source>
        <dbReference type="ARBA" id="ARBA00022964"/>
    </source>
</evidence>
<keyword evidence="11" id="KW-1185">Reference proteome</keyword>
<comment type="subcellular location">
    <subcellularLocation>
        <location evidence="1">Nucleus</location>
    </subcellularLocation>
</comment>
<comment type="caution">
    <text evidence="10">The sequence shown here is derived from an EMBL/GenBank/DDBJ whole genome shotgun (WGS) entry which is preliminary data.</text>
</comment>
<evidence type="ECO:0000256" key="5">
    <source>
        <dbReference type="ARBA" id="ARBA00023002"/>
    </source>
</evidence>
<keyword evidence="5" id="KW-0560">Oxidoreductase</keyword>
<dbReference type="InterPro" id="IPR027450">
    <property type="entry name" value="AlkB-like"/>
</dbReference>
<evidence type="ECO:0000259" key="9">
    <source>
        <dbReference type="PROSITE" id="PS51471"/>
    </source>
</evidence>
<protein>
    <recommendedName>
        <fullName evidence="9">Fe2OG dioxygenase domain-containing protein</fullName>
    </recommendedName>
</protein>
<evidence type="ECO:0000256" key="6">
    <source>
        <dbReference type="ARBA" id="ARBA00023004"/>
    </source>
</evidence>
<dbReference type="InterPro" id="IPR005123">
    <property type="entry name" value="Oxoglu/Fe-dep_dioxygenase_dom"/>
</dbReference>
<keyword evidence="6" id="KW-0408">Iron</keyword>
<evidence type="ECO:0000256" key="1">
    <source>
        <dbReference type="ARBA" id="ARBA00004123"/>
    </source>
</evidence>
<accession>A0ABD3NEH8</accession>
<name>A0ABD3NEH8_9STRA</name>
<feature type="domain" description="Fe2OG dioxygenase" evidence="9">
    <location>
        <begin position="159"/>
        <end position="281"/>
    </location>
</feature>
<dbReference type="EMBL" id="JALLPJ020001191">
    <property type="protein sequence ID" value="KAL3774496.1"/>
    <property type="molecule type" value="Genomic_DNA"/>
</dbReference>
<dbReference type="InterPro" id="IPR032862">
    <property type="entry name" value="ALKBH6"/>
</dbReference>
<proteinExistence type="inferred from homology"/>
<gene>
    <name evidence="10" type="ORF">ACHAWO_007016</name>
</gene>
<evidence type="ECO:0000256" key="7">
    <source>
        <dbReference type="ARBA" id="ARBA00023242"/>
    </source>
</evidence>
<dbReference type="GO" id="GO:0046872">
    <property type="term" value="F:metal ion binding"/>
    <property type="evidence" value="ECO:0007669"/>
    <property type="project" value="UniProtKB-KW"/>
</dbReference>
<evidence type="ECO:0000256" key="2">
    <source>
        <dbReference type="ARBA" id="ARBA00007879"/>
    </source>
</evidence>
<organism evidence="10 11">
    <name type="scientific">Cyclotella atomus</name>
    <dbReference type="NCBI Taxonomy" id="382360"/>
    <lineage>
        <taxon>Eukaryota</taxon>
        <taxon>Sar</taxon>
        <taxon>Stramenopiles</taxon>
        <taxon>Ochrophyta</taxon>
        <taxon>Bacillariophyta</taxon>
        <taxon>Coscinodiscophyceae</taxon>
        <taxon>Thalassiosirophycidae</taxon>
        <taxon>Stephanodiscales</taxon>
        <taxon>Stephanodiscaceae</taxon>
        <taxon>Cyclotella</taxon>
    </lineage>
</organism>
<dbReference type="GO" id="GO:0005634">
    <property type="term" value="C:nucleus"/>
    <property type="evidence" value="ECO:0007669"/>
    <property type="project" value="UniProtKB-SubCell"/>
</dbReference>
<dbReference type="PANTHER" id="PTHR46030">
    <property type="entry name" value="ALPHA-KETOGLUTARATE-DEPENDENT DIOXYGENASE ALKB HOMOLOG 6"/>
    <property type="match status" value="1"/>
</dbReference>
<dbReference type="Pfam" id="PF13532">
    <property type="entry name" value="2OG-FeII_Oxy_2"/>
    <property type="match status" value="1"/>
</dbReference>
<feature type="region of interest" description="Disordered" evidence="8">
    <location>
        <begin position="14"/>
        <end position="33"/>
    </location>
</feature>
<dbReference type="SUPFAM" id="SSF51197">
    <property type="entry name" value="Clavaminate synthase-like"/>
    <property type="match status" value="1"/>
</dbReference>
<evidence type="ECO:0000313" key="10">
    <source>
        <dbReference type="EMBL" id="KAL3774496.1"/>
    </source>
</evidence>
<keyword evidence="7" id="KW-0539">Nucleus</keyword>
<dbReference type="GO" id="GO:0051213">
    <property type="term" value="F:dioxygenase activity"/>
    <property type="evidence" value="ECO:0007669"/>
    <property type="project" value="UniProtKB-KW"/>
</dbReference>
<dbReference type="AlphaFoldDB" id="A0ABD3NEH8"/>
<keyword evidence="4" id="KW-0223">Dioxygenase</keyword>
<evidence type="ECO:0000313" key="11">
    <source>
        <dbReference type="Proteomes" id="UP001530400"/>
    </source>
</evidence>
<dbReference type="PANTHER" id="PTHR46030:SF1">
    <property type="entry name" value="ALPHA-KETOGLUTARATE-DEPENDENT DIOXYGENASE ALKB HOMOLOG 6"/>
    <property type="match status" value="1"/>
</dbReference>
<dbReference type="PROSITE" id="PS51471">
    <property type="entry name" value="FE2OG_OXY"/>
    <property type="match status" value="1"/>
</dbReference>
<evidence type="ECO:0000256" key="8">
    <source>
        <dbReference type="SAM" id="MobiDB-lite"/>
    </source>
</evidence>